<keyword evidence="11" id="KW-1185">Reference proteome</keyword>
<evidence type="ECO:0000256" key="1">
    <source>
        <dbReference type="ARBA" id="ARBA00004496"/>
    </source>
</evidence>
<dbReference type="InterPro" id="IPR053925">
    <property type="entry name" value="RecX_HTH_3rd"/>
</dbReference>
<dbReference type="InterPro" id="IPR053926">
    <property type="entry name" value="RecX_HTH_1st"/>
</dbReference>
<dbReference type="PANTHER" id="PTHR33602:SF1">
    <property type="entry name" value="REGULATORY PROTEIN RECX FAMILY PROTEIN"/>
    <property type="match status" value="1"/>
</dbReference>
<proteinExistence type="inferred from homology"/>
<evidence type="ECO:0000256" key="5">
    <source>
        <dbReference type="HAMAP-Rule" id="MF_01114"/>
    </source>
</evidence>
<evidence type="ECO:0000313" key="11">
    <source>
        <dbReference type="Proteomes" id="UP001184230"/>
    </source>
</evidence>
<evidence type="ECO:0000259" key="8">
    <source>
        <dbReference type="Pfam" id="PF21981"/>
    </source>
</evidence>
<dbReference type="Gene3D" id="1.10.10.10">
    <property type="entry name" value="Winged helix-like DNA-binding domain superfamily/Winged helix DNA-binding domain"/>
    <property type="match status" value="3"/>
</dbReference>
<feature type="domain" description="RecX second three-helical" evidence="7">
    <location>
        <begin position="54"/>
        <end position="93"/>
    </location>
</feature>
<organism evidence="10 11">
    <name type="scientific">Variovorax soli</name>
    <dbReference type="NCBI Taxonomy" id="376815"/>
    <lineage>
        <taxon>Bacteria</taxon>
        <taxon>Pseudomonadati</taxon>
        <taxon>Pseudomonadota</taxon>
        <taxon>Betaproteobacteria</taxon>
        <taxon>Burkholderiales</taxon>
        <taxon>Comamonadaceae</taxon>
        <taxon>Variovorax</taxon>
    </lineage>
</organism>
<keyword evidence="4 5" id="KW-0963">Cytoplasm</keyword>
<dbReference type="PANTHER" id="PTHR33602">
    <property type="entry name" value="REGULATORY PROTEIN RECX FAMILY PROTEIN"/>
    <property type="match status" value="1"/>
</dbReference>
<comment type="subcellular location">
    <subcellularLocation>
        <location evidence="1 5">Cytoplasm</location>
    </subcellularLocation>
</comment>
<feature type="domain" description="RecX third three-helical" evidence="8">
    <location>
        <begin position="100"/>
        <end position="143"/>
    </location>
</feature>
<name>A0ABU1N8I8_9BURK</name>
<dbReference type="InterPro" id="IPR036388">
    <property type="entry name" value="WH-like_DNA-bd_sf"/>
</dbReference>
<comment type="function">
    <text evidence="5">Modulates RecA activity.</text>
</comment>
<dbReference type="Proteomes" id="UP001184230">
    <property type="component" value="Unassembled WGS sequence"/>
</dbReference>
<feature type="domain" description="RecX first three-helical" evidence="9">
    <location>
        <begin position="10"/>
        <end position="47"/>
    </location>
</feature>
<evidence type="ECO:0000256" key="6">
    <source>
        <dbReference type="SAM" id="MobiDB-lite"/>
    </source>
</evidence>
<protein>
    <recommendedName>
        <fullName evidence="3 5">Regulatory protein RecX</fullName>
    </recommendedName>
</protein>
<dbReference type="InterPro" id="IPR053924">
    <property type="entry name" value="RecX_HTH_2nd"/>
</dbReference>
<evidence type="ECO:0000259" key="9">
    <source>
        <dbReference type="Pfam" id="PF21982"/>
    </source>
</evidence>
<comment type="similarity">
    <text evidence="2 5">Belongs to the RecX family.</text>
</comment>
<dbReference type="NCBIfam" id="NF001055">
    <property type="entry name" value="PRK00117.2-5"/>
    <property type="match status" value="1"/>
</dbReference>
<evidence type="ECO:0000259" key="7">
    <source>
        <dbReference type="Pfam" id="PF02631"/>
    </source>
</evidence>
<dbReference type="EMBL" id="JAVDRF010000001">
    <property type="protein sequence ID" value="MDR6534749.1"/>
    <property type="molecule type" value="Genomic_DNA"/>
</dbReference>
<dbReference type="HAMAP" id="MF_01114">
    <property type="entry name" value="RecX"/>
    <property type="match status" value="1"/>
</dbReference>
<evidence type="ECO:0000256" key="2">
    <source>
        <dbReference type="ARBA" id="ARBA00009695"/>
    </source>
</evidence>
<dbReference type="Pfam" id="PF21981">
    <property type="entry name" value="RecX_HTH3"/>
    <property type="match status" value="1"/>
</dbReference>
<accession>A0ABU1N8I8</accession>
<dbReference type="Pfam" id="PF02631">
    <property type="entry name" value="RecX_HTH2"/>
    <property type="match status" value="1"/>
</dbReference>
<sequence>MASSAPSLKGRALRLLGQREHSRSELERKLARYEEEPGTLARALDELAAKDFISEARVVQSVLHRRAARHGAARVRQELLHKGIAPETVAEAIAGLTGSELQRAREVWQQRFGAPPRDAAERAKQARFMLARGFAAGVVAKVLRDDFDD</sequence>
<evidence type="ECO:0000313" key="10">
    <source>
        <dbReference type="EMBL" id="MDR6534749.1"/>
    </source>
</evidence>
<dbReference type="InterPro" id="IPR003783">
    <property type="entry name" value="Regulatory_RecX"/>
</dbReference>
<dbReference type="Pfam" id="PF21982">
    <property type="entry name" value="RecX_HTH1"/>
    <property type="match status" value="1"/>
</dbReference>
<feature type="region of interest" description="Disordered" evidence="6">
    <location>
        <begin position="1"/>
        <end position="20"/>
    </location>
</feature>
<reference evidence="10 11" key="1">
    <citation type="submission" date="2023-07" db="EMBL/GenBank/DDBJ databases">
        <title>Sorghum-associated microbial communities from plants grown in Nebraska, USA.</title>
        <authorList>
            <person name="Schachtman D."/>
        </authorList>
    </citation>
    <scope>NUCLEOTIDE SEQUENCE [LARGE SCALE GENOMIC DNA]</scope>
    <source>
        <strain evidence="10 11">DS1781</strain>
    </source>
</reference>
<evidence type="ECO:0000256" key="3">
    <source>
        <dbReference type="ARBA" id="ARBA00018111"/>
    </source>
</evidence>
<gene>
    <name evidence="5" type="primary">recX</name>
    <name evidence="10" type="ORF">J2739_000509</name>
</gene>
<evidence type="ECO:0000256" key="4">
    <source>
        <dbReference type="ARBA" id="ARBA00022490"/>
    </source>
</evidence>
<dbReference type="RefSeq" id="WP_309898186.1">
    <property type="nucleotide sequence ID" value="NZ_JAVDRF010000001.1"/>
</dbReference>
<comment type="caution">
    <text evidence="10">The sequence shown here is derived from an EMBL/GenBank/DDBJ whole genome shotgun (WGS) entry which is preliminary data.</text>
</comment>